<dbReference type="Gene3D" id="3.40.50.720">
    <property type="entry name" value="NAD(P)-binding Rossmann-like Domain"/>
    <property type="match status" value="1"/>
</dbReference>
<proteinExistence type="inferred from homology"/>
<dbReference type="GeneID" id="70127284"/>
<dbReference type="PANTHER" id="PTHR47706:SF4">
    <property type="entry name" value="NMRA-LIKE DOMAIN-CONTAINING PROTEIN"/>
    <property type="match status" value="1"/>
</dbReference>
<evidence type="ECO:0000256" key="3">
    <source>
        <dbReference type="ARBA" id="ARBA00023002"/>
    </source>
</evidence>
<keyword evidence="3" id="KW-0560">Oxidoreductase</keyword>
<evidence type="ECO:0000259" key="4">
    <source>
        <dbReference type="Pfam" id="PF05368"/>
    </source>
</evidence>
<dbReference type="SUPFAM" id="SSF51735">
    <property type="entry name" value="NAD(P)-binding Rossmann-fold domains"/>
    <property type="match status" value="1"/>
</dbReference>
<dbReference type="OrthoDB" id="419598at2759"/>
<organism evidence="5 6">
    <name type="scientific">Truncatella angustata</name>
    <dbReference type="NCBI Taxonomy" id="152316"/>
    <lineage>
        <taxon>Eukaryota</taxon>
        <taxon>Fungi</taxon>
        <taxon>Dikarya</taxon>
        <taxon>Ascomycota</taxon>
        <taxon>Pezizomycotina</taxon>
        <taxon>Sordariomycetes</taxon>
        <taxon>Xylariomycetidae</taxon>
        <taxon>Amphisphaeriales</taxon>
        <taxon>Sporocadaceae</taxon>
        <taxon>Truncatella</taxon>
    </lineage>
</organism>
<evidence type="ECO:0000256" key="2">
    <source>
        <dbReference type="ARBA" id="ARBA00022857"/>
    </source>
</evidence>
<dbReference type="InterPro" id="IPR008030">
    <property type="entry name" value="NmrA-like"/>
</dbReference>
<feature type="domain" description="NmrA-like" evidence="4">
    <location>
        <begin position="6"/>
        <end position="269"/>
    </location>
</feature>
<sequence>MVRVAIAGSGDTARYVCEEFTKAGHELVILTRSHKPQLERPGVTQAVTDYSEDSLRAPLSDCDVLISLILTYDASTYIKIHRTLIKACQQSPKCKRFIPSEYGVNLEDFPDQPGFYWRSREPIREVLRNQRIIEWTLVSVGWLIDYIVPAKNRYLKDVGEAFPVDLAARKFVIPGTGKELVDVTWARDFAKGLAVLVNASEWDTYTYMSGEKTRWNDVADMVKRKYGGEFETEYRSLYKLIETIKNAEEGSEAAIIAEYQIVSPSGACSLPCEKVQAQRQKLFRGCHFRSVQEGMSETDGDSGVIV</sequence>
<evidence type="ECO:0000313" key="6">
    <source>
        <dbReference type="Proteomes" id="UP000758603"/>
    </source>
</evidence>
<keyword evidence="6" id="KW-1185">Reference proteome</keyword>
<dbReference type="AlphaFoldDB" id="A0A9P8UFS5"/>
<dbReference type="Gene3D" id="3.90.25.10">
    <property type="entry name" value="UDP-galactose 4-epimerase, domain 1"/>
    <property type="match status" value="1"/>
</dbReference>
<dbReference type="Pfam" id="PF05368">
    <property type="entry name" value="NmrA"/>
    <property type="match status" value="1"/>
</dbReference>
<dbReference type="EMBL" id="JAGPXC010000007">
    <property type="protein sequence ID" value="KAH6649157.1"/>
    <property type="molecule type" value="Genomic_DNA"/>
</dbReference>
<dbReference type="PANTHER" id="PTHR47706">
    <property type="entry name" value="NMRA-LIKE FAMILY PROTEIN"/>
    <property type="match status" value="1"/>
</dbReference>
<evidence type="ECO:0000313" key="5">
    <source>
        <dbReference type="EMBL" id="KAH6649157.1"/>
    </source>
</evidence>
<dbReference type="InterPro" id="IPR036291">
    <property type="entry name" value="NAD(P)-bd_dom_sf"/>
</dbReference>
<protein>
    <recommendedName>
        <fullName evidence="4">NmrA-like domain-containing protein</fullName>
    </recommendedName>
</protein>
<evidence type="ECO:0000256" key="1">
    <source>
        <dbReference type="ARBA" id="ARBA00005725"/>
    </source>
</evidence>
<comment type="caution">
    <text evidence="5">The sequence shown here is derived from an EMBL/GenBank/DDBJ whole genome shotgun (WGS) entry which is preliminary data.</text>
</comment>
<dbReference type="Proteomes" id="UP000758603">
    <property type="component" value="Unassembled WGS sequence"/>
</dbReference>
<accession>A0A9P8UFS5</accession>
<dbReference type="RefSeq" id="XP_045955664.1">
    <property type="nucleotide sequence ID" value="XM_046098392.1"/>
</dbReference>
<keyword evidence="2" id="KW-0521">NADP</keyword>
<name>A0A9P8UFS5_9PEZI</name>
<gene>
    <name evidence="5" type="ORF">BKA67DRAFT_522654</name>
</gene>
<comment type="similarity">
    <text evidence="1">Belongs to the NmrA-type oxidoreductase family. Isoflavone reductase subfamily.</text>
</comment>
<reference evidence="5" key="1">
    <citation type="journal article" date="2021" name="Nat. Commun.">
        <title>Genetic determinants of endophytism in the Arabidopsis root mycobiome.</title>
        <authorList>
            <person name="Mesny F."/>
            <person name="Miyauchi S."/>
            <person name="Thiergart T."/>
            <person name="Pickel B."/>
            <person name="Atanasova L."/>
            <person name="Karlsson M."/>
            <person name="Huettel B."/>
            <person name="Barry K.W."/>
            <person name="Haridas S."/>
            <person name="Chen C."/>
            <person name="Bauer D."/>
            <person name="Andreopoulos W."/>
            <person name="Pangilinan J."/>
            <person name="LaButti K."/>
            <person name="Riley R."/>
            <person name="Lipzen A."/>
            <person name="Clum A."/>
            <person name="Drula E."/>
            <person name="Henrissat B."/>
            <person name="Kohler A."/>
            <person name="Grigoriev I.V."/>
            <person name="Martin F.M."/>
            <person name="Hacquard S."/>
        </authorList>
    </citation>
    <scope>NUCLEOTIDE SEQUENCE</scope>
    <source>
        <strain evidence="5">MPI-SDFR-AT-0073</strain>
    </source>
</reference>
<dbReference type="InterPro" id="IPR051609">
    <property type="entry name" value="NmrA/Isoflavone_reductase-like"/>
</dbReference>
<dbReference type="GO" id="GO:0016491">
    <property type="term" value="F:oxidoreductase activity"/>
    <property type="evidence" value="ECO:0007669"/>
    <property type="project" value="UniProtKB-KW"/>
</dbReference>